<dbReference type="Proteomes" id="UP000831534">
    <property type="component" value="Chromosome"/>
</dbReference>
<evidence type="ECO:0000313" key="2">
    <source>
        <dbReference type="EMBL" id="UOP05153.1"/>
    </source>
</evidence>
<dbReference type="PANTHER" id="PTHR36558:SF1">
    <property type="entry name" value="RESTRICTION ENDONUCLEASE DOMAIN-CONTAINING PROTEIN-RELATED"/>
    <property type="match status" value="1"/>
</dbReference>
<dbReference type="CDD" id="cd06260">
    <property type="entry name" value="DUF820-like"/>
    <property type="match status" value="1"/>
</dbReference>
<dbReference type="RefSeq" id="WP_027008760.1">
    <property type="nucleotide sequence ID" value="NZ_CP091521.1"/>
</dbReference>
<dbReference type="InterPro" id="IPR012296">
    <property type="entry name" value="Nuclease_put_TT1808"/>
</dbReference>
<proteinExistence type="predicted"/>
<keyword evidence="2" id="KW-0255">Endonuclease</keyword>
<gene>
    <name evidence="2" type="ORF">LVJ77_02500</name>
</gene>
<reference evidence="2" key="1">
    <citation type="journal article" date="2022" name="Res Sq">
        <title>Evolution of multicellular longitudinally dividing oral cavity symbionts (Neisseriaceae).</title>
        <authorList>
            <person name="Nyongesa S."/>
            <person name="Weber P."/>
            <person name="Bernet E."/>
            <person name="Pullido F."/>
            <person name="Nieckarz M."/>
            <person name="Delaby M."/>
            <person name="Nieves C."/>
            <person name="Viehboeck T."/>
            <person name="Krause N."/>
            <person name="Rivera-Millot A."/>
            <person name="Nakamura A."/>
            <person name="Vischer N."/>
            <person name="VanNieuwenhze M."/>
            <person name="Brun Y."/>
            <person name="Cava F."/>
            <person name="Bulgheresi S."/>
            <person name="Veyrier F."/>
        </authorList>
    </citation>
    <scope>NUCLEOTIDE SEQUENCE</scope>
    <source>
        <strain evidence="2">17694</strain>
    </source>
</reference>
<sequence>MNAQPQTIPQRVTEAEYLQYCEDHLEERFELIDGEIVAMEGASRNHGIIKSNLIVLMHAHLKNSNCFVFASAWNVRVGQNSYYPDVVVECGTESEYVAEKPLVIVEVLADDTRAIDLTVKVRDYQTIPTLQEYVLIEQDFTHVAVYRKQENWQRTEYICGDDVVGLESLDLSLAMADIYQRVVFQAQRRRFLQR</sequence>
<dbReference type="InterPro" id="IPR008538">
    <property type="entry name" value="Uma2"/>
</dbReference>
<keyword evidence="3" id="KW-1185">Reference proteome</keyword>
<evidence type="ECO:0000313" key="3">
    <source>
        <dbReference type="Proteomes" id="UP000831534"/>
    </source>
</evidence>
<dbReference type="EMBL" id="CP091521">
    <property type="protein sequence ID" value="UOP05153.1"/>
    <property type="molecule type" value="Genomic_DNA"/>
</dbReference>
<protein>
    <submittedName>
        <fullName evidence="2">Uma2 family endonuclease</fullName>
    </submittedName>
</protein>
<dbReference type="AlphaFoldDB" id="A0A8T9MZD8"/>
<dbReference type="Gene3D" id="3.90.1570.10">
    <property type="entry name" value="tt1808, chain A"/>
    <property type="match status" value="1"/>
</dbReference>
<dbReference type="PANTHER" id="PTHR36558">
    <property type="entry name" value="GLR1098 PROTEIN"/>
    <property type="match status" value="1"/>
</dbReference>
<reference evidence="2" key="2">
    <citation type="submission" date="2024-09" db="EMBL/GenBank/DDBJ databases">
        <authorList>
            <person name="Veyrier F.J."/>
        </authorList>
    </citation>
    <scope>NUCLEOTIDE SEQUENCE</scope>
    <source>
        <strain evidence="2">17694</strain>
    </source>
</reference>
<keyword evidence="2" id="KW-0378">Hydrolase</keyword>
<dbReference type="Pfam" id="PF05685">
    <property type="entry name" value="Uma2"/>
    <property type="match status" value="1"/>
</dbReference>
<dbReference type="InterPro" id="IPR011335">
    <property type="entry name" value="Restrct_endonuc-II-like"/>
</dbReference>
<keyword evidence="2" id="KW-0540">Nuclease</keyword>
<dbReference type="SUPFAM" id="SSF52980">
    <property type="entry name" value="Restriction endonuclease-like"/>
    <property type="match status" value="1"/>
</dbReference>
<evidence type="ECO:0000259" key="1">
    <source>
        <dbReference type="Pfam" id="PF05685"/>
    </source>
</evidence>
<organism evidence="2 3">
    <name type="scientific">Conchiformibius kuhniae</name>
    <dbReference type="NCBI Taxonomy" id="211502"/>
    <lineage>
        <taxon>Bacteria</taxon>
        <taxon>Pseudomonadati</taxon>
        <taxon>Pseudomonadota</taxon>
        <taxon>Betaproteobacteria</taxon>
        <taxon>Neisseriales</taxon>
        <taxon>Neisseriaceae</taxon>
        <taxon>Conchiformibius</taxon>
    </lineage>
</organism>
<dbReference type="GO" id="GO:0004519">
    <property type="term" value="F:endonuclease activity"/>
    <property type="evidence" value="ECO:0007669"/>
    <property type="project" value="UniProtKB-KW"/>
</dbReference>
<accession>A0A8T9MZD8</accession>
<feature type="domain" description="Putative restriction endonuclease" evidence="1">
    <location>
        <begin position="15"/>
        <end position="175"/>
    </location>
</feature>
<dbReference type="KEGG" id="ckh:LVJ77_02500"/>
<name>A0A8T9MZD8_9NEIS</name>